<dbReference type="AlphaFoldDB" id="A0AAU8IFV7"/>
<organism evidence="2">
    <name type="scientific">Sporolactobacillus sp. Y61</name>
    <dbReference type="NCBI Taxonomy" id="3160863"/>
    <lineage>
        <taxon>Bacteria</taxon>
        <taxon>Bacillati</taxon>
        <taxon>Bacillota</taxon>
        <taxon>Bacilli</taxon>
        <taxon>Bacillales</taxon>
        <taxon>Sporolactobacillaceae</taxon>
        <taxon>Sporolactobacillus</taxon>
    </lineage>
</organism>
<dbReference type="RefSeq" id="WP_353948456.1">
    <property type="nucleotide sequence ID" value="NZ_CP159510.1"/>
</dbReference>
<feature type="domain" description="GmrSD restriction endonucleases N-terminal" evidence="1">
    <location>
        <begin position="35"/>
        <end position="181"/>
    </location>
</feature>
<protein>
    <submittedName>
        <fullName evidence="2">DUF262 domain-containing protein</fullName>
    </submittedName>
</protein>
<dbReference type="EMBL" id="CP159510">
    <property type="protein sequence ID" value="XCJ17154.1"/>
    <property type="molecule type" value="Genomic_DNA"/>
</dbReference>
<accession>A0AAU8IFV7</accession>
<evidence type="ECO:0000259" key="1">
    <source>
        <dbReference type="Pfam" id="PF03235"/>
    </source>
</evidence>
<dbReference type="Pfam" id="PF03235">
    <property type="entry name" value="GmrSD_N"/>
    <property type="match status" value="1"/>
</dbReference>
<dbReference type="PANTHER" id="PTHR39639">
    <property type="entry name" value="CHROMOSOME 16, WHOLE GENOME SHOTGUN SEQUENCE"/>
    <property type="match status" value="1"/>
</dbReference>
<proteinExistence type="predicted"/>
<sequence>MTNRGKSAPVELIEKVDSKIEMVRTRSLDLSFNELLDMYQSEELEIAPEYQRLFRWSEEKQSQFIESLILEMPIPPIYVIETEEGVYELIDGLQRISSYLHFRGALKDSDFLRLIDCDIVTELNGYTYDELPKALQIKLKRNFIRVEVIRKGSDQRLRYYMFKRLNTGGELLSEQELRNCTIRLLDERFNDFIIELSRNKDFKACMTHLSAQNFNLKIDQEYVLKFFAFKNDREHYQKNIASFVTSYMEGVSYSPGEEEHIPFDYQKEKAIFNKTFAVLHSSLGEYAFARVNNHGNWVSSVSPTHFDAITLGIQPYIEELNAEDPRQMGHLNQLLKQIKQNSDFLNATLGGGKNTRSYLEQRIKLVEERVGEWLRGSGKTS</sequence>
<reference evidence="2" key="1">
    <citation type="submission" date="2024-06" db="EMBL/GenBank/DDBJ databases">
        <authorList>
            <person name="Fan A."/>
            <person name="Zhang F.Y."/>
            <person name="Zhang L."/>
        </authorList>
    </citation>
    <scope>NUCLEOTIDE SEQUENCE</scope>
    <source>
        <strain evidence="2">Y61</strain>
    </source>
</reference>
<evidence type="ECO:0000313" key="2">
    <source>
        <dbReference type="EMBL" id="XCJ17154.1"/>
    </source>
</evidence>
<dbReference type="InterPro" id="IPR004919">
    <property type="entry name" value="GmrSD_N"/>
</dbReference>
<gene>
    <name evidence="2" type="ORF">ABNN70_00975</name>
</gene>
<dbReference type="PANTHER" id="PTHR39639:SF1">
    <property type="entry name" value="DUF262 DOMAIN-CONTAINING PROTEIN"/>
    <property type="match status" value="1"/>
</dbReference>
<name>A0AAU8IFV7_9BACL</name>